<reference evidence="1 2" key="1">
    <citation type="journal article" date="2019" name="Int. J. Syst. Evol. Microbiol.">
        <title>The Global Catalogue of Microorganisms (GCM) 10K type strain sequencing project: providing services to taxonomists for standard genome sequencing and annotation.</title>
        <authorList>
            <consortium name="The Broad Institute Genomics Platform"/>
            <consortium name="The Broad Institute Genome Sequencing Center for Infectious Disease"/>
            <person name="Wu L."/>
            <person name="Ma J."/>
        </authorList>
    </citation>
    <scope>NUCLEOTIDE SEQUENCE [LARGE SCALE GENOMIC DNA]</scope>
    <source>
        <strain evidence="1 2">JCM 3053</strain>
    </source>
</reference>
<accession>A0ABN3DG16</accession>
<proteinExistence type="predicted"/>
<dbReference type="EMBL" id="BAAART010000055">
    <property type="protein sequence ID" value="GAA2230315.1"/>
    <property type="molecule type" value="Genomic_DNA"/>
</dbReference>
<evidence type="ECO:0000313" key="2">
    <source>
        <dbReference type="Proteomes" id="UP001501474"/>
    </source>
</evidence>
<dbReference type="Proteomes" id="UP001501474">
    <property type="component" value="Unassembled WGS sequence"/>
</dbReference>
<comment type="caution">
    <text evidence="1">The sequence shown here is derived from an EMBL/GenBank/DDBJ whole genome shotgun (WGS) entry which is preliminary data.</text>
</comment>
<name>A0ABN3DG16_9ACTN</name>
<protein>
    <submittedName>
        <fullName evidence="1">Uncharacterized protein</fullName>
    </submittedName>
</protein>
<evidence type="ECO:0000313" key="1">
    <source>
        <dbReference type="EMBL" id="GAA2230315.1"/>
    </source>
</evidence>
<gene>
    <name evidence="1" type="ORF">GCM10010104_24520</name>
</gene>
<organism evidence="1 2">
    <name type="scientific">Streptomyces indiaensis</name>
    <dbReference type="NCBI Taxonomy" id="284033"/>
    <lineage>
        <taxon>Bacteria</taxon>
        <taxon>Bacillati</taxon>
        <taxon>Actinomycetota</taxon>
        <taxon>Actinomycetes</taxon>
        <taxon>Kitasatosporales</taxon>
        <taxon>Streptomycetaceae</taxon>
        <taxon>Streptomyces</taxon>
    </lineage>
</organism>
<sequence>MGDEPGHAALEDGVPFDGLDAYVLDADGERPVAREDYGRQTDWLSALQGALHDG</sequence>
<keyword evidence="2" id="KW-1185">Reference proteome</keyword>